<dbReference type="Proteomes" id="UP001055167">
    <property type="component" value="Unassembled WGS sequence"/>
</dbReference>
<dbReference type="RefSeq" id="WP_128562423.1">
    <property type="nucleotide sequence ID" value="NZ_BPQH01000023.1"/>
</dbReference>
<keyword evidence="4" id="KW-1185">Reference proteome</keyword>
<organism evidence="3 4">
    <name type="scientific">Methylobacterium crusticola</name>
    <dbReference type="NCBI Taxonomy" id="1697972"/>
    <lineage>
        <taxon>Bacteria</taxon>
        <taxon>Pseudomonadati</taxon>
        <taxon>Pseudomonadota</taxon>
        <taxon>Alphaproteobacteria</taxon>
        <taxon>Hyphomicrobiales</taxon>
        <taxon>Methylobacteriaceae</taxon>
        <taxon>Methylobacterium</taxon>
    </lineage>
</organism>
<evidence type="ECO:0000313" key="3">
    <source>
        <dbReference type="EMBL" id="GJD52964.1"/>
    </source>
</evidence>
<comment type="caution">
    <text evidence="3">The sequence shown here is derived from an EMBL/GenBank/DDBJ whole genome shotgun (WGS) entry which is preliminary data.</text>
</comment>
<reference evidence="3" key="1">
    <citation type="journal article" date="2021" name="Front. Microbiol.">
        <title>Comprehensive Comparative Genomics and Phenotyping of Methylobacterium Species.</title>
        <authorList>
            <person name="Alessa O."/>
            <person name="Ogura Y."/>
            <person name="Fujitani Y."/>
            <person name="Takami H."/>
            <person name="Hayashi T."/>
            <person name="Sahin N."/>
            <person name="Tani A."/>
        </authorList>
    </citation>
    <scope>NUCLEOTIDE SEQUENCE</scope>
    <source>
        <strain evidence="3">KCTC 52305</strain>
    </source>
</reference>
<feature type="signal peptide" evidence="2">
    <location>
        <begin position="1"/>
        <end position="19"/>
    </location>
</feature>
<evidence type="ECO:0000256" key="2">
    <source>
        <dbReference type="SAM" id="SignalP"/>
    </source>
</evidence>
<name>A0ABQ4R6W6_9HYPH</name>
<gene>
    <name evidence="3" type="ORF">OPKNFCMD_5732</name>
</gene>
<evidence type="ECO:0000313" key="4">
    <source>
        <dbReference type="Proteomes" id="UP001055167"/>
    </source>
</evidence>
<evidence type="ECO:0008006" key="5">
    <source>
        <dbReference type="Google" id="ProtNLM"/>
    </source>
</evidence>
<protein>
    <recommendedName>
        <fullName evidence="5">Sulfur globule protein</fullName>
    </recommendedName>
</protein>
<reference evidence="3" key="2">
    <citation type="submission" date="2021-08" db="EMBL/GenBank/DDBJ databases">
        <authorList>
            <person name="Tani A."/>
            <person name="Ola A."/>
            <person name="Ogura Y."/>
            <person name="Katsura K."/>
            <person name="Hayashi T."/>
        </authorList>
    </citation>
    <scope>NUCLEOTIDE SEQUENCE</scope>
    <source>
        <strain evidence="3">KCTC 52305</strain>
    </source>
</reference>
<proteinExistence type="predicted"/>
<feature type="region of interest" description="Disordered" evidence="1">
    <location>
        <begin position="26"/>
        <end position="48"/>
    </location>
</feature>
<feature type="chain" id="PRO_5045748201" description="Sulfur globule protein" evidence="2">
    <location>
        <begin position="20"/>
        <end position="132"/>
    </location>
</feature>
<keyword evidence="2" id="KW-0732">Signal</keyword>
<sequence>MRRTLVLAVTAAGALVVLAAAPADARGSSRRGGVHGTVAHGGERGGHGGPVAARPAYGALRGAGPGGYGYPPAYGYPPGYGYRGHYGTRGAIVGGAFGAGYYRGGAYGPQVGDAPGYAPAGYGDPAGCRRCW</sequence>
<evidence type="ECO:0000256" key="1">
    <source>
        <dbReference type="SAM" id="MobiDB-lite"/>
    </source>
</evidence>
<dbReference type="EMBL" id="BPQH01000023">
    <property type="protein sequence ID" value="GJD52964.1"/>
    <property type="molecule type" value="Genomic_DNA"/>
</dbReference>
<accession>A0ABQ4R6W6</accession>